<keyword evidence="12" id="KW-0275">Fatty acid biosynthesis</keyword>
<evidence type="ECO:0000256" key="2">
    <source>
        <dbReference type="ARBA" id="ARBA00008749"/>
    </source>
</evidence>
<evidence type="ECO:0000256" key="6">
    <source>
        <dbReference type="ARBA" id="ARBA00022723"/>
    </source>
</evidence>
<keyword evidence="10" id="KW-0408">Iron</keyword>
<keyword evidence="8" id="KW-0809">Transit peptide</keyword>
<organism evidence="14 15">
    <name type="scientific">Hibiscus sabdariffa</name>
    <name type="common">roselle</name>
    <dbReference type="NCBI Taxonomy" id="183260"/>
    <lineage>
        <taxon>Eukaryota</taxon>
        <taxon>Viridiplantae</taxon>
        <taxon>Streptophyta</taxon>
        <taxon>Embryophyta</taxon>
        <taxon>Tracheophyta</taxon>
        <taxon>Spermatophyta</taxon>
        <taxon>Magnoliopsida</taxon>
        <taxon>eudicotyledons</taxon>
        <taxon>Gunneridae</taxon>
        <taxon>Pentapetalae</taxon>
        <taxon>rosids</taxon>
        <taxon>malvids</taxon>
        <taxon>Malvales</taxon>
        <taxon>Malvaceae</taxon>
        <taxon>Malvoideae</taxon>
        <taxon>Hibiscus</taxon>
    </lineage>
</organism>
<evidence type="ECO:0000256" key="4">
    <source>
        <dbReference type="ARBA" id="ARBA00012617"/>
    </source>
</evidence>
<dbReference type="Gene3D" id="1.10.620.20">
    <property type="entry name" value="Ribonucleotide Reductase, subunit A"/>
    <property type="match status" value="1"/>
</dbReference>
<evidence type="ECO:0000256" key="11">
    <source>
        <dbReference type="ARBA" id="ARBA00023098"/>
    </source>
</evidence>
<reference evidence="14 15" key="1">
    <citation type="journal article" date="2024" name="G3 (Bethesda)">
        <title>Genome assembly of Hibiscus sabdariffa L. provides insights into metabolisms of medicinal natural products.</title>
        <authorList>
            <person name="Kim T."/>
        </authorList>
    </citation>
    <scope>NUCLEOTIDE SEQUENCE [LARGE SCALE GENOMIC DNA]</scope>
    <source>
        <strain evidence="14">TK-2024</strain>
        <tissue evidence="14">Old leaves</tissue>
    </source>
</reference>
<accession>A0ABR1ZSZ1</accession>
<comment type="caution">
    <text evidence="14">The sequence shown here is derived from an EMBL/GenBank/DDBJ whole genome shotgun (WGS) entry which is preliminary data.</text>
</comment>
<evidence type="ECO:0000313" key="15">
    <source>
        <dbReference type="Proteomes" id="UP001472677"/>
    </source>
</evidence>
<name>A0ABR1ZSZ1_9ROSI</name>
<dbReference type="PANTHER" id="PTHR31155:SF9">
    <property type="entry name" value="STEAROYL-[ACYL-CARRIER-PROTEIN] 9-DESATURASE 7, CHLOROPLASTIC"/>
    <property type="match status" value="1"/>
</dbReference>
<keyword evidence="9" id="KW-0560">Oxidoreductase</keyword>
<proteinExistence type="inferred from homology"/>
<evidence type="ECO:0000256" key="7">
    <source>
        <dbReference type="ARBA" id="ARBA00022832"/>
    </source>
</evidence>
<evidence type="ECO:0000256" key="8">
    <source>
        <dbReference type="ARBA" id="ARBA00022946"/>
    </source>
</evidence>
<evidence type="ECO:0000256" key="5">
    <source>
        <dbReference type="ARBA" id="ARBA00022516"/>
    </source>
</evidence>
<dbReference type="EC" id="1.14.19.2" evidence="4"/>
<keyword evidence="15" id="KW-1185">Reference proteome</keyword>
<evidence type="ECO:0000256" key="3">
    <source>
        <dbReference type="ARBA" id="ARBA00011738"/>
    </source>
</evidence>
<dbReference type="EMBL" id="JBBPBM010001481">
    <property type="protein sequence ID" value="KAK8483817.1"/>
    <property type="molecule type" value="Genomic_DNA"/>
</dbReference>
<comment type="subunit">
    <text evidence="3">Homodimer.</text>
</comment>
<dbReference type="InterPro" id="IPR012348">
    <property type="entry name" value="RNR-like"/>
</dbReference>
<evidence type="ECO:0000313" key="14">
    <source>
        <dbReference type="EMBL" id="KAK8483817.1"/>
    </source>
</evidence>
<evidence type="ECO:0000256" key="1">
    <source>
        <dbReference type="ARBA" id="ARBA00001954"/>
    </source>
</evidence>
<gene>
    <name evidence="14" type="ORF">V6N12_044676</name>
</gene>
<dbReference type="InterPro" id="IPR005067">
    <property type="entry name" value="Fatty_acid_desaturase-2"/>
</dbReference>
<comment type="similarity">
    <text evidence="2">Belongs to the fatty acid desaturase type 2 family.</text>
</comment>
<dbReference type="PANTHER" id="PTHR31155">
    <property type="entry name" value="ACYL- ACYL-CARRIER-PROTEIN DESATURASE-RELATED"/>
    <property type="match status" value="1"/>
</dbReference>
<sequence length="140" mass="16538">MDFMSRSKSYRKGQKRFQMIISSLWAWTAKENMHGDLLNKYLYLSGRVDMRQIEKTIQYLIGLGMDMKLENNPYRICIYTSFKERETFISHNNTAKLVREHGDTELVELCGFIAADEKQHETAYSKIIEKLFEIDPDEIV</sequence>
<comment type="catalytic activity">
    <reaction evidence="13">
        <text>octadecanoyl-[ACP] + 2 reduced [2Fe-2S]-[ferredoxin] + O2 + 2 H(+) = (9Z)-octadecenoyl-[ACP] + 2 oxidized [2Fe-2S]-[ferredoxin] + 2 H2O</text>
        <dbReference type="Rhea" id="RHEA:11776"/>
        <dbReference type="Rhea" id="RHEA-COMP:9656"/>
        <dbReference type="Rhea" id="RHEA-COMP:9924"/>
        <dbReference type="Rhea" id="RHEA-COMP:10000"/>
        <dbReference type="Rhea" id="RHEA-COMP:10001"/>
        <dbReference type="ChEBI" id="CHEBI:15377"/>
        <dbReference type="ChEBI" id="CHEBI:15378"/>
        <dbReference type="ChEBI" id="CHEBI:15379"/>
        <dbReference type="ChEBI" id="CHEBI:33737"/>
        <dbReference type="ChEBI" id="CHEBI:33738"/>
        <dbReference type="ChEBI" id="CHEBI:78495"/>
        <dbReference type="ChEBI" id="CHEBI:78783"/>
        <dbReference type="EC" id="1.14.19.2"/>
    </reaction>
</comment>
<keyword evidence="11" id="KW-0443">Lipid metabolism</keyword>
<evidence type="ECO:0000256" key="13">
    <source>
        <dbReference type="ARBA" id="ARBA00049304"/>
    </source>
</evidence>
<comment type="cofactor">
    <cofactor evidence="1">
        <name>Fe(2+)</name>
        <dbReference type="ChEBI" id="CHEBI:29033"/>
    </cofactor>
</comment>
<keyword evidence="7" id="KW-0276">Fatty acid metabolism</keyword>
<dbReference type="InterPro" id="IPR009078">
    <property type="entry name" value="Ferritin-like_SF"/>
</dbReference>
<keyword evidence="5" id="KW-0444">Lipid biosynthesis</keyword>
<evidence type="ECO:0000256" key="10">
    <source>
        <dbReference type="ARBA" id="ARBA00023004"/>
    </source>
</evidence>
<dbReference type="SUPFAM" id="SSF47240">
    <property type="entry name" value="Ferritin-like"/>
    <property type="match status" value="1"/>
</dbReference>
<evidence type="ECO:0000256" key="12">
    <source>
        <dbReference type="ARBA" id="ARBA00023160"/>
    </source>
</evidence>
<dbReference type="Proteomes" id="UP001472677">
    <property type="component" value="Unassembled WGS sequence"/>
</dbReference>
<evidence type="ECO:0000256" key="9">
    <source>
        <dbReference type="ARBA" id="ARBA00023002"/>
    </source>
</evidence>
<keyword evidence="6" id="KW-0479">Metal-binding</keyword>
<protein>
    <recommendedName>
        <fullName evidence="4">stearoyl-[acyl-carrier-protein] 9-desaturase</fullName>
        <ecNumber evidence="4">1.14.19.2</ecNumber>
    </recommendedName>
</protein>
<dbReference type="Pfam" id="PF03405">
    <property type="entry name" value="FA_desaturase_2"/>
    <property type="match status" value="1"/>
</dbReference>